<sequence>MTELLSAKQMQACDKRTIEKHEIPSLVLMERAALKVVETIEKECENANSFSVVCGPGNNGGDGVAIARLLRLKGKTVDCMVLGDSEKFSEQLKQEIKIAESYGMTIHNKLIEESIEQADLTIDAMFGIGLSRGLSGEYDYAAAMINQGANRVLAVDIPSGYNADSGKLLGETGVRADITVTFAYMKKGMLLGDCKAAVGKVVVADVGIYLERGTDQYEILIDDDIFKFVKSRAVDANKGSCGKLLVIAGSESIYGACYLSAKSALTTGTGLVKIYTHKNNIASIQQNLPEAMYAGYDGYNEKDLSEEIKWASTALIGPGLGTSGMSKRILKQILREANYPLIIDADGINLLAEEEMKELFKETSARVPVVITPHLKEMERLTGIKVVDINYNMEQVAIDFAKEYGCFVVLKNFTTIITDGTQVSYVNSGNEGLATPGSGDVLAGVIASLISQKVNPQIRVAVCAATHLHGRAGTEASKKYGVRGVLARHIIDEFGNIMGL</sequence>
<evidence type="ECO:0000256" key="13">
    <source>
        <dbReference type="ARBA" id="ARBA00023268"/>
    </source>
</evidence>
<evidence type="ECO:0000256" key="15">
    <source>
        <dbReference type="ARBA" id="ARBA00048238"/>
    </source>
</evidence>
<organism evidence="22 23">
    <name type="scientific">Pseudobutyrivibrio ruminis</name>
    <dbReference type="NCBI Taxonomy" id="46206"/>
    <lineage>
        <taxon>Bacteria</taxon>
        <taxon>Bacillati</taxon>
        <taxon>Bacillota</taxon>
        <taxon>Clostridia</taxon>
        <taxon>Lachnospirales</taxon>
        <taxon>Lachnospiraceae</taxon>
        <taxon>Pseudobutyrivibrio</taxon>
    </lineage>
</organism>
<dbReference type="EMBL" id="FNZX01000013">
    <property type="protein sequence ID" value="SEK89239.1"/>
    <property type="molecule type" value="Genomic_DNA"/>
</dbReference>
<dbReference type="CDD" id="cd01171">
    <property type="entry name" value="YXKO-related"/>
    <property type="match status" value="1"/>
</dbReference>
<keyword evidence="13" id="KW-0511">Multifunctional enzyme</keyword>
<keyword evidence="5 18" id="KW-0479">Metal-binding</keyword>
<gene>
    <name evidence="18" type="primary">nnrE</name>
    <name evidence="17" type="synonym">nnrD</name>
    <name evidence="22" type="ORF">SAMN02910377_02127</name>
</gene>
<dbReference type="Pfam" id="PF03853">
    <property type="entry name" value="YjeF_N"/>
    <property type="match status" value="1"/>
</dbReference>
<feature type="binding site" evidence="17">
    <location>
        <position position="374"/>
    </location>
    <ligand>
        <name>(6S)-NADPHX</name>
        <dbReference type="ChEBI" id="CHEBI:64076"/>
    </ligand>
</feature>
<feature type="binding site" evidence="18">
    <location>
        <position position="123"/>
    </location>
    <ligand>
        <name>K(+)</name>
        <dbReference type="ChEBI" id="CHEBI:29103"/>
    </ligand>
</feature>
<dbReference type="NCBIfam" id="TIGR00197">
    <property type="entry name" value="yjeF_nterm"/>
    <property type="match status" value="1"/>
</dbReference>
<feature type="binding site" evidence="17">
    <location>
        <position position="319"/>
    </location>
    <ligand>
        <name>(6S)-NADPHX</name>
        <dbReference type="ChEBI" id="CHEBI:64076"/>
    </ligand>
</feature>
<evidence type="ECO:0000259" key="21">
    <source>
        <dbReference type="PROSITE" id="PS51385"/>
    </source>
</evidence>
<feature type="binding site" evidence="17">
    <location>
        <position position="439"/>
    </location>
    <ligand>
        <name>AMP</name>
        <dbReference type="ChEBI" id="CHEBI:456215"/>
    </ligand>
</feature>
<comment type="subunit">
    <text evidence="17">Homotetramer.</text>
</comment>
<dbReference type="Gene3D" id="3.40.50.10260">
    <property type="entry name" value="YjeF N-terminal domain"/>
    <property type="match status" value="1"/>
</dbReference>
<evidence type="ECO:0000256" key="16">
    <source>
        <dbReference type="ARBA" id="ARBA00049209"/>
    </source>
</evidence>
<feature type="binding site" evidence="18">
    <location>
        <position position="138"/>
    </location>
    <ligand>
        <name>(6S)-NADPHX</name>
        <dbReference type="ChEBI" id="CHEBI:64076"/>
    </ligand>
</feature>
<evidence type="ECO:0000256" key="4">
    <source>
        <dbReference type="ARBA" id="ARBA00009524"/>
    </source>
</evidence>
<comment type="catalytic activity">
    <reaction evidence="15 17 19">
        <text>(6S)-NADHX + ADP = AMP + phosphate + NADH + H(+)</text>
        <dbReference type="Rhea" id="RHEA:32223"/>
        <dbReference type="ChEBI" id="CHEBI:15378"/>
        <dbReference type="ChEBI" id="CHEBI:43474"/>
        <dbReference type="ChEBI" id="CHEBI:57945"/>
        <dbReference type="ChEBI" id="CHEBI:64074"/>
        <dbReference type="ChEBI" id="CHEBI:456215"/>
        <dbReference type="ChEBI" id="CHEBI:456216"/>
        <dbReference type="EC" id="4.2.1.136"/>
    </reaction>
</comment>
<comment type="cofactor">
    <cofactor evidence="17">
        <name>Mg(2+)</name>
        <dbReference type="ChEBI" id="CHEBI:18420"/>
    </cofactor>
</comment>
<dbReference type="InterPro" id="IPR000631">
    <property type="entry name" value="CARKD"/>
</dbReference>
<dbReference type="EC" id="4.2.1.136" evidence="19"/>
<keyword evidence="11 18" id="KW-0413">Isomerase</keyword>
<evidence type="ECO:0000256" key="11">
    <source>
        <dbReference type="ARBA" id="ARBA00023235"/>
    </source>
</evidence>
<comment type="cofactor">
    <cofactor evidence="18 19">
        <name>K(+)</name>
        <dbReference type="ChEBI" id="CHEBI:29103"/>
    </cofactor>
    <text evidence="18 19">Binds 1 potassium ion per subunit.</text>
</comment>
<feature type="binding site" evidence="17">
    <location>
        <position position="256"/>
    </location>
    <ligand>
        <name>(6S)-NADPHX</name>
        <dbReference type="ChEBI" id="CHEBI:64076"/>
    </ligand>
</feature>
<dbReference type="RefSeq" id="WP_074791647.1">
    <property type="nucleotide sequence ID" value="NZ_FNZX01000013.1"/>
</dbReference>
<dbReference type="PANTHER" id="PTHR12592">
    <property type="entry name" value="ATP-DEPENDENT (S)-NAD(P)H-HYDRATE DEHYDRATASE FAMILY MEMBER"/>
    <property type="match status" value="1"/>
</dbReference>
<keyword evidence="10 17" id="KW-0520">NAD</keyword>
<dbReference type="NCBIfam" id="TIGR00196">
    <property type="entry name" value="yjeF_cterm"/>
    <property type="match status" value="1"/>
</dbReference>
<accession>A0A1H7KR18</accession>
<dbReference type="SUPFAM" id="SSF64153">
    <property type="entry name" value="YjeF N-terminal domain-like"/>
    <property type="match status" value="1"/>
</dbReference>
<evidence type="ECO:0000259" key="20">
    <source>
        <dbReference type="PROSITE" id="PS51383"/>
    </source>
</evidence>
<dbReference type="InterPro" id="IPR004443">
    <property type="entry name" value="YjeF_N_dom"/>
</dbReference>
<dbReference type="AlphaFoldDB" id="A0A1H7KR18"/>
<evidence type="ECO:0000256" key="19">
    <source>
        <dbReference type="PIRNR" id="PIRNR017184"/>
    </source>
</evidence>
<comment type="similarity">
    <text evidence="18">Belongs to the NnrE/AIBP family.</text>
</comment>
<dbReference type="Gene3D" id="3.40.1190.20">
    <property type="match status" value="1"/>
</dbReference>
<dbReference type="HAMAP" id="MF_01966">
    <property type="entry name" value="NADHX_epimerase"/>
    <property type="match status" value="1"/>
</dbReference>
<protein>
    <recommendedName>
        <fullName evidence="19">Bifunctional NAD(P)H-hydrate repair enzyme</fullName>
    </recommendedName>
    <alternativeName>
        <fullName evidence="19">Nicotinamide nucleotide repair protein</fullName>
    </alternativeName>
    <domain>
        <recommendedName>
            <fullName evidence="19">ADP-dependent (S)-NAD(P)H-hydrate dehydratase</fullName>
            <ecNumber evidence="19">4.2.1.136</ecNumber>
        </recommendedName>
        <alternativeName>
            <fullName evidence="19">ADP-dependent NAD(P)HX dehydratase</fullName>
        </alternativeName>
    </domain>
    <domain>
        <recommendedName>
            <fullName evidence="19">NAD(P)H-hydrate epimerase</fullName>
            <ecNumber evidence="19">5.1.99.6</ecNumber>
        </recommendedName>
    </domain>
</protein>
<feature type="binding site" evidence="18">
    <location>
        <position position="156"/>
    </location>
    <ligand>
        <name>(6S)-NADPHX</name>
        <dbReference type="ChEBI" id="CHEBI:64076"/>
    </ligand>
</feature>
<dbReference type="InterPro" id="IPR029056">
    <property type="entry name" value="Ribokinase-like"/>
</dbReference>
<evidence type="ECO:0000256" key="14">
    <source>
        <dbReference type="ARBA" id="ARBA00025153"/>
    </source>
</evidence>
<comment type="function">
    <text evidence="18">Catalyzes the epimerization of the S- and R-forms of NAD(P)HX, a damaged form of NAD(P)H that is a result of enzymatic or heat-dependent hydration. This is a prerequisite for the S-specific NAD(P)H-hydrate dehydratase to allow the repair of both epimers of NAD(P)HX.</text>
</comment>
<keyword evidence="6 17" id="KW-0547">Nucleotide-binding</keyword>
<evidence type="ECO:0000256" key="3">
    <source>
        <dbReference type="ARBA" id="ARBA00006001"/>
    </source>
</evidence>
<evidence type="ECO:0000256" key="7">
    <source>
        <dbReference type="ARBA" id="ARBA00022840"/>
    </source>
</evidence>
<comment type="catalytic activity">
    <reaction evidence="2 18 19">
        <text>(6R)-NADPHX = (6S)-NADPHX</text>
        <dbReference type="Rhea" id="RHEA:32227"/>
        <dbReference type="ChEBI" id="CHEBI:64076"/>
        <dbReference type="ChEBI" id="CHEBI:64077"/>
        <dbReference type="EC" id="5.1.99.6"/>
    </reaction>
</comment>
<evidence type="ECO:0000256" key="12">
    <source>
        <dbReference type="ARBA" id="ARBA00023239"/>
    </source>
</evidence>
<evidence type="ECO:0000256" key="6">
    <source>
        <dbReference type="ARBA" id="ARBA00022741"/>
    </source>
</evidence>
<evidence type="ECO:0000256" key="9">
    <source>
        <dbReference type="ARBA" id="ARBA00022958"/>
    </source>
</evidence>
<feature type="binding site" evidence="17">
    <location>
        <position position="440"/>
    </location>
    <ligand>
        <name>(6S)-NADPHX</name>
        <dbReference type="ChEBI" id="CHEBI:64076"/>
    </ligand>
</feature>
<keyword evidence="7 17" id="KW-0067">ATP-binding</keyword>
<evidence type="ECO:0000256" key="5">
    <source>
        <dbReference type="ARBA" id="ARBA00022723"/>
    </source>
</evidence>
<feature type="domain" description="YjeF N-terminal" evidence="21">
    <location>
        <begin position="10"/>
        <end position="214"/>
    </location>
</feature>
<dbReference type="HAMAP" id="MF_01965">
    <property type="entry name" value="NADHX_dehydratase"/>
    <property type="match status" value="1"/>
</dbReference>
<feature type="binding site" evidence="18">
    <location>
        <position position="59"/>
    </location>
    <ligand>
        <name>K(+)</name>
        <dbReference type="ChEBI" id="CHEBI:29103"/>
    </ligand>
</feature>
<evidence type="ECO:0000256" key="1">
    <source>
        <dbReference type="ARBA" id="ARBA00000013"/>
    </source>
</evidence>
<dbReference type="Proteomes" id="UP000182321">
    <property type="component" value="Unassembled WGS sequence"/>
</dbReference>
<feature type="binding site" evidence="17">
    <location>
        <begin position="411"/>
        <end position="415"/>
    </location>
    <ligand>
        <name>AMP</name>
        <dbReference type="ChEBI" id="CHEBI:456215"/>
    </ligand>
</feature>
<keyword evidence="23" id="KW-1185">Reference proteome</keyword>
<evidence type="ECO:0000256" key="17">
    <source>
        <dbReference type="HAMAP-Rule" id="MF_01965"/>
    </source>
</evidence>
<feature type="domain" description="YjeF C-terminal" evidence="20">
    <location>
        <begin position="221"/>
        <end position="500"/>
    </location>
</feature>
<reference evidence="23" key="1">
    <citation type="submission" date="2016-10" db="EMBL/GenBank/DDBJ databases">
        <authorList>
            <person name="Varghese N."/>
        </authorList>
    </citation>
    <scope>NUCLEOTIDE SEQUENCE [LARGE SCALE GENOMIC DNA]</scope>
    <source>
        <strain evidence="23">ACV-9</strain>
    </source>
</reference>
<comment type="similarity">
    <text evidence="3 19">In the N-terminal section; belongs to the NnrE/AIBP family.</text>
</comment>
<evidence type="ECO:0000256" key="8">
    <source>
        <dbReference type="ARBA" id="ARBA00022857"/>
    </source>
</evidence>
<evidence type="ECO:0000313" key="22">
    <source>
        <dbReference type="EMBL" id="SEK89239.1"/>
    </source>
</evidence>
<dbReference type="GO" id="GO:0046496">
    <property type="term" value="P:nicotinamide nucleotide metabolic process"/>
    <property type="evidence" value="ECO:0007669"/>
    <property type="project" value="UniProtKB-UniRule"/>
</dbReference>
<dbReference type="GO" id="GO:0046872">
    <property type="term" value="F:metal ion binding"/>
    <property type="evidence" value="ECO:0007669"/>
    <property type="project" value="UniProtKB-UniRule"/>
</dbReference>
<dbReference type="InterPro" id="IPR030677">
    <property type="entry name" value="Nnr"/>
</dbReference>
<evidence type="ECO:0000256" key="2">
    <source>
        <dbReference type="ARBA" id="ARBA00000909"/>
    </source>
</evidence>
<keyword evidence="8 17" id="KW-0521">NADP</keyword>
<name>A0A1H7KR18_9FIRM</name>
<dbReference type="Pfam" id="PF01256">
    <property type="entry name" value="Carb_kinase"/>
    <property type="match status" value="1"/>
</dbReference>
<evidence type="ECO:0000256" key="10">
    <source>
        <dbReference type="ARBA" id="ARBA00023027"/>
    </source>
</evidence>
<evidence type="ECO:0000313" key="23">
    <source>
        <dbReference type="Proteomes" id="UP000182321"/>
    </source>
</evidence>
<comment type="catalytic activity">
    <reaction evidence="16 17 19">
        <text>(6S)-NADPHX + ADP = AMP + phosphate + NADPH + H(+)</text>
        <dbReference type="Rhea" id="RHEA:32235"/>
        <dbReference type="ChEBI" id="CHEBI:15378"/>
        <dbReference type="ChEBI" id="CHEBI:43474"/>
        <dbReference type="ChEBI" id="CHEBI:57783"/>
        <dbReference type="ChEBI" id="CHEBI:64076"/>
        <dbReference type="ChEBI" id="CHEBI:456215"/>
        <dbReference type="ChEBI" id="CHEBI:456216"/>
        <dbReference type="EC" id="4.2.1.136"/>
    </reaction>
</comment>
<keyword evidence="12 17" id="KW-0456">Lyase</keyword>
<dbReference type="GO" id="GO:0052856">
    <property type="term" value="F:NAD(P)HX epimerase activity"/>
    <property type="evidence" value="ECO:0007669"/>
    <property type="project" value="UniProtKB-UniRule"/>
</dbReference>
<proteinExistence type="inferred from homology"/>
<dbReference type="GO" id="GO:0110051">
    <property type="term" value="P:metabolite repair"/>
    <property type="evidence" value="ECO:0007669"/>
    <property type="project" value="TreeGrafter"/>
</dbReference>
<dbReference type="PROSITE" id="PS51383">
    <property type="entry name" value="YJEF_C_3"/>
    <property type="match status" value="1"/>
</dbReference>
<evidence type="ECO:0000256" key="18">
    <source>
        <dbReference type="HAMAP-Rule" id="MF_01966"/>
    </source>
</evidence>
<dbReference type="GO" id="GO:0052855">
    <property type="term" value="F:ADP-dependent NAD(P)H-hydrate dehydratase activity"/>
    <property type="evidence" value="ECO:0007669"/>
    <property type="project" value="UniProtKB-UniRule"/>
</dbReference>
<feature type="binding site" evidence="18">
    <location>
        <begin position="127"/>
        <end position="133"/>
    </location>
    <ligand>
        <name>(6S)-NADPHX</name>
        <dbReference type="ChEBI" id="CHEBI:64076"/>
    </ligand>
</feature>
<comment type="similarity">
    <text evidence="17">Belongs to the NnrD/CARKD family.</text>
</comment>
<dbReference type="GO" id="GO:0005524">
    <property type="term" value="F:ATP binding"/>
    <property type="evidence" value="ECO:0007669"/>
    <property type="project" value="UniProtKB-UniRule"/>
</dbReference>
<dbReference type="PIRSF" id="PIRSF017184">
    <property type="entry name" value="Nnr"/>
    <property type="match status" value="1"/>
</dbReference>
<dbReference type="PROSITE" id="PS51385">
    <property type="entry name" value="YJEF_N"/>
    <property type="match status" value="1"/>
</dbReference>
<keyword evidence="9 18" id="KW-0630">Potassium</keyword>
<comment type="function">
    <text evidence="14 19">Bifunctional enzyme that catalyzes the epimerization of the S- and R-forms of NAD(P)HX and the dehydration of the S-form of NAD(P)HX at the expense of ADP, which is converted to AMP. This allows the repair of both epimers of NAD(P)HX, a damaged form of NAD(P)H that is a result of enzymatic or heat-dependent hydration.</text>
</comment>
<dbReference type="EC" id="5.1.99.6" evidence="19"/>
<feature type="binding site" evidence="18">
    <location>
        <begin position="58"/>
        <end position="62"/>
    </location>
    <ligand>
        <name>(6S)-NADPHX</name>
        <dbReference type="ChEBI" id="CHEBI:64076"/>
    </ligand>
</feature>
<comment type="function">
    <text evidence="17">Catalyzes the dehydration of the S-form of NAD(P)HX at the expense of ADP, which is converted to AMP. Together with NAD(P)HX epimerase, which catalyzes the epimerization of the S- and R-forms, the enzyme allows the repair of both epimers of NAD(P)HX, a damaged form of NAD(P)H that is a result of enzymatic or heat-dependent hydration.</text>
</comment>
<dbReference type="InterPro" id="IPR036652">
    <property type="entry name" value="YjeF_N_dom_sf"/>
</dbReference>
<comment type="catalytic activity">
    <reaction evidence="1 18 19">
        <text>(6R)-NADHX = (6S)-NADHX</text>
        <dbReference type="Rhea" id="RHEA:32215"/>
        <dbReference type="ChEBI" id="CHEBI:64074"/>
        <dbReference type="ChEBI" id="CHEBI:64075"/>
        <dbReference type="EC" id="5.1.99.6"/>
    </reaction>
</comment>
<dbReference type="SUPFAM" id="SSF53613">
    <property type="entry name" value="Ribokinase-like"/>
    <property type="match status" value="1"/>
</dbReference>
<dbReference type="PANTHER" id="PTHR12592:SF0">
    <property type="entry name" value="ATP-DEPENDENT (S)-NAD(P)H-HYDRATE DEHYDRATASE"/>
    <property type="match status" value="1"/>
</dbReference>
<feature type="binding site" evidence="18">
    <location>
        <position position="159"/>
    </location>
    <ligand>
        <name>K(+)</name>
        <dbReference type="ChEBI" id="CHEBI:29103"/>
    </ligand>
</feature>
<comment type="similarity">
    <text evidence="4 19">In the C-terminal section; belongs to the NnrD/CARKD family.</text>
</comment>